<feature type="region of interest" description="Disordered" evidence="1">
    <location>
        <begin position="528"/>
        <end position="553"/>
    </location>
</feature>
<dbReference type="SUPFAM" id="SSF57959">
    <property type="entry name" value="Leucine zipper domain"/>
    <property type="match status" value="1"/>
</dbReference>
<accession>A0AAW1NYL0</accession>
<feature type="compositionally biased region" description="Basic and acidic residues" evidence="1">
    <location>
        <begin position="140"/>
        <end position="158"/>
    </location>
</feature>
<name>A0AAW1NYL0_9CHLO</name>
<feature type="compositionally biased region" description="Polar residues" evidence="1">
    <location>
        <begin position="127"/>
        <end position="137"/>
    </location>
</feature>
<dbReference type="Gene3D" id="1.20.5.170">
    <property type="match status" value="1"/>
</dbReference>
<organism evidence="3 4">
    <name type="scientific">Symbiochloris irregularis</name>
    <dbReference type="NCBI Taxonomy" id="706552"/>
    <lineage>
        <taxon>Eukaryota</taxon>
        <taxon>Viridiplantae</taxon>
        <taxon>Chlorophyta</taxon>
        <taxon>core chlorophytes</taxon>
        <taxon>Trebouxiophyceae</taxon>
        <taxon>Trebouxiales</taxon>
        <taxon>Trebouxiaceae</taxon>
        <taxon>Symbiochloris</taxon>
    </lineage>
</organism>
<proteinExistence type="predicted"/>
<dbReference type="InterPro" id="IPR046347">
    <property type="entry name" value="bZIP_sf"/>
</dbReference>
<dbReference type="EMBL" id="JALJOQ010000090">
    <property type="protein sequence ID" value="KAK9799359.1"/>
    <property type="molecule type" value="Genomic_DNA"/>
</dbReference>
<dbReference type="InterPro" id="IPR004827">
    <property type="entry name" value="bZIP"/>
</dbReference>
<dbReference type="AlphaFoldDB" id="A0AAW1NYL0"/>
<dbReference type="Proteomes" id="UP001465755">
    <property type="component" value="Unassembled WGS sequence"/>
</dbReference>
<feature type="region of interest" description="Disordered" evidence="1">
    <location>
        <begin position="98"/>
        <end position="173"/>
    </location>
</feature>
<dbReference type="GO" id="GO:0003700">
    <property type="term" value="F:DNA-binding transcription factor activity"/>
    <property type="evidence" value="ECO:0007669"/>
    <property type="project" value="InterPro"/>
</dbReference>
<evidence type="ECO:0000259" key="2">
    <source>
        <dbReference type="PROSITE" id="PS00036"/>
    </source>
</evidence>
<evidence type="ECO:0000256" key="1">
    <source>
        <dbReference type="SAM" id="MobiDB-lite"/>
    </source>
</evidence>
<gene>
    <name evidence="3" type="ORF">WJX73_000876</name>
</gene>
<protein>
    <recommendedName>
        <fullName evidence="2">BZIP domain-containing protein</fullName>
    </recommendedName>
</protein>
<evidence type="ECO:0000313" key="3">
    <source>
        <dbReference type="EMBL" id="KAK9799359.1"/>
    </source>
</evidence>
<dbReference type="PROSITE" id="PS00036">
    <property type="entry name" value="BZIP_BASIC"/>
    <property type="match status" value="1"/>
</dbReference>
<comment type="caution">
    <text evidence="3">The sequence shown here is derived from an EMBL/GenBank/DDBJ whole genome shotgun (WGS) entry which is preliminary data.</text>
</comment>
<reference evidence="3 4" key="1">
    <citation type="journal article" date="2024" name="Nat. Commun.">
        <title>Phylogenomics reveals the evolutionary origins of lichenization in chlorophyte algae.</title>
        <authorList>
            <person name="Puginier C."/>
            <person name="Libourel C."/>
            <person name="Otte J."/>
            <person name="Skaloud P."/>
            <person name="Haon M."/>
            <person name="Grisel S."/>
            <person name="Petersen M."/>
            <person name="Berrin J.G."/>
            <person name="Delaux P.M."/>
            <person name="Dal Grande F."/>
            <person name="Keller J."/>
        </authorList>
    </citation>
    <scope>NUCLEOTIDE SEQUENCE [LARGE SCALE GENOMIC DNA]</scope>
    <source>
        <strain evidence="3 4">SAG 2036</strain>
    </source>
</reference>
<keyword evidence="4" id="KW-1185">Reference proteome</keyword>
<feature type="domain" description="BZIP" evidence="2">
    <location>
        <begin position="152"/>
        <end position="167"/>
    </location>
</feature>
<dbReference type="SMART" id="SM00338">
    <property type="entry name" value="BRLZ"/>
    <property type="match status" value="1"/>
</dbReference>
<sequence length="661" mass="71584">MVLCLATFGWTDSGQAQTCPASLPRICHIFSRRASASLAPASSEVIRLRDPGSDPRDCLTILWRRLNSRQVTFDTWSPPPPSLTYALRLPMLSATAATASGAPPAMPPSARKKRAISETCMDRGEDSSSNGAGQLNDQMLPHDETALQRAKKMQEKNKRAQARYRARQREKMEGLDDQVGKLANRVNELQAAADDLTNQRDSLQHALDQQLCGRCGGPNGGASAAPSQPGTCMAIVKSDEGRGSAYPASEIIQCTPARPPPVRAPYGKLLSACHPMADLKGNETGFDIFIPHILKVSAGRSLSTEQLQQPTLIARILTPPDWYLVYKSFVSDLAMHLMEADKDLNSSAHSEVEKLITSKRRLTSATHDSMGQHVTQEKLEAKNIIHIEPQRQFGAPPPCMWAKVAAAANFTRQQKELILNVRRKFLESLQEIIRQRRCIISELQESVPDFKSSGANSHATITKAFQASHHLCESIVQEHAMVWAFLKEVCHENMSPIQEARVMVASFPFFPDTPAICNAIAHESHSASFDVQSTSTERPSAASTGSHMQTSTKADGAMSTIFNSLRNEGPSGQQQQCCGHQHTCGASEGLATQGVAPGNGASSSTGSALGEPKLSDTSFGLGDMWAAQQPLLLDSAWVAALPDLPLQQLGPAWGIGQDTMA</sequence>
<evidence type="ECO:0000313" key="4">
    <source>
        <dbReference type="Proteomes" id="UP001465755"/>
    </source>
</evidence>